<gene>
    <name evidence="2" type="ORF">G3I50_30625</name>
</gene>
<evidence type="ECO:0000313" key="3">
    <source>
        <dbReference type="Proteomes" id="UP000469670"/>
    </source>
</evidence>
<dbReference type="Gene3D" id="1.10.443.10">
    <property type="entry name" value="Intergrase catalytic core"/>
    <property type="match status" value="1"/>
</dbReference>
<dbReference type="EMBL" id="JAAGMP010001358">
    <property type="protein sequence ID" value="NEC22567.1"/>
    <property type="molecule type" value="Genomic_DNA"/>
</dbReference>
<dbReference type="RefSeq" id="WP_164207032.1">
    <property type="nucleotide sequence ID" value="NZ_JAAGMP010001358.1"/>
</dbReference>
<reference evidence="2 3" key="1">
    <citation type="submission" date="2020-01" db="EMBL/GenBank/DDBJ databases">
        <title>Insect and environment-associated Actinomycetes.</title>
        <authorList>
            <person name="Currrie C."/>
            <person name="Chevrette M."/>
            <person name="Carlson C."/>
            <person name="Stubbendieck R."/>
            <person name="Wendt-Pienkowski E."/>
        </authorList>
    </citation>
    <scope>NUCLEOTIDE SEQUENCE [LARGE SCALE GENOMIC DNA]</scope>
    <source>
        <strain evidence="2 3">SID7590</strain>
    </source>
</reference>
<sequence>MTTATELDPYRLPLPAPTTFVVPSRLVVACHAHLNSRYADPVWLMAPLTDRPSATKDTILWRNCPVVFQDEIRLIAWTMINGQLRPTYLKERGNRLRSRLGSDRTVETVRQWSHFATWLTGRDITTLADCDTTVLQEYAQHLNNKDCTRDHVERILGALTRLWAFDELSARPTGIARPPWDELGVDDYLPAETSTGGENAVEPLSEQTMGPLLVWAIRMVDDFSADILAAWKEAQRLREIARTSRTTAAGRAALTTLLAPLLAADAPLPSLLNQGEPSLARQYIGGLTGASKRVVEQFVQKHDLVAAVRRRPGRCPLDTPVSGRINGSPWRESIDFSESASLMRHLGTAAFITLSYLTGMRPEEVLGLRTGCCPDPEPDTNGSVGRHLIRGHEYKTATDEDGNHHPSGVEREVPWVAIAPVVNAIRVLELIVPEGHLLFDHQAHDLLTPRAGTGSLKASAVRTRIEDFIAWANQEATAHDVVHEVIPPDLHGNVGTQRFRRSLAWHIARRPNGLVALAIQYGHLRTTLVSEGYASRSRGGIHELVDMETVLAVVDTVSGLHDALEAGEGVSGPAARRAIRTAAQAPRFAGTVINATSARRLLANDDEMIHDNPQALLLCHYRREQALCHRDGTKDTPRLDHCVPGCGNIVRTDQHAARIRKRAAILDRRAAICPQPVGDRLRANAAKLRATADHHDRTRITLQEAS</sequence>
<protein>
    <submittedName>
        <fullName evidence="2">Integrase</fullName>
    </submittedName>
</protein>
<dbReference type="InterPro" id="IPR011010">
    <property type="entry name" value="DNA_brk_join_enz"/>
</dbReference>
<dbReference type="GO" id="GO:0003677">
    <property type="term" value="F:DNA binding"/>
    <property type="evidence" value="ECO:0007669"/>
    <property type="project" value="InterPro"/>
</dbReference>
<proteinExistence type="predicted"/>
<dbReference type="InterPro" id="IPR013762">
    <property type="entry name" value="Integrase-like_cat_sf"/>
</dbReference>
<organism evidence="2 3">
    <name type="scientific">Streptomyces parvus</name>
    <dbReference type="NCBI Taxonomy" id="66428"/>
    <lineage>
        <taxon>Bacteria</taxon>
        <taxon>Bacillati</taxon>
        <taxon>Actinomycetota</taxon>
        <taxon>Actinomycetes</taxon>
        <taxon>Kitasatosporales</taxon>
        <taxon>Streptomycetaceae</taxon>
        <taxon>Streptomyces</taxon>
    </lineage>
</organism>
<dbReference type="Proteomes" id="UP000469670">
    <property type="component" value="Unassembled WGS sequence"/>
</dbReference>
<accession>A0A7K3S500</accession>
<comment type="caution">
    <text evidence="2">The sequence shown here is derived from an EMBL/GenBank/DDBJ whole genome shotgun (WGS) entry which is preliminary data.</text>
</comment>
<dbReference type="GO" id="GO:0015074">
    <property type="term" value="P:DNA integration"/>
    <property type="evidence" value="ECO:0007669"/>
    <property type="project" value="InterPro"/>
</dbReference>
<dbReference type="GO" id="GO:0006310">
    <property type="term" value="P:DNA recombination"/>
    <property type="evidence" value="ECO:0007669"/>
    <property type="project" value="UniProtKB-KW"/>
</dbReference>
<dbReference type="SUPFAM" id="SSF56349">
    <property type="entry name" value="DNA breaking-rejoining enzymes"/>
    <property type="match status" value="1"/>
</dbReference>
<evidence type="ECO:0000256" key="1">
    <source>
        <dbReference type="ARBA" id="ARBA00023172"/>
    </source>
</evidence>
<evidence type="ECO:0000313" key="2">
    <source>
        <dbReference type="EMBL" id="NEC22567.1"/>
    </source>
</evidence>
<name>A0A7K3S500_9ACTN</name>
<keyword evidence="1" id="KW-0233">DNA recombination</keyword>
<dbReference type="AlphaFoldDB" id="A0A7K3S500"/>